<evidence type="ECO:0000259" key="4">
    <source>
        <dbReference type="PROSITE" id="PS50995"/>
    </source>
</evidence>
<dbReference type="InterPro" id="IPR036390">
    <property type="entry name" value="WH_DNA-bd_sf"/>
</dbReference>
<gene>
    <name evidence="5" type="ORF">DYI23_12675</name>
</gene>
<dbReference type="PRINTS" id="PR00598">
    <property type="entry name" value="HTHMARR"/>
</dbReference>
<dbReference type="RefSeq" id="WP_213216538.1">
    <property type="nucleotide sequence ID" value="NZ_QTKU01000003.1"/>
</dbReference>
<keyword evidence="2" id="KW-0238">DNA-binding</keyword>
<proteinExistence type="predicted"/>
<evidence type="ECO:0000313" key="5">
    <source>
        <dbReference type="EMBL" id="MBS8261074.1"/>
    </source>
</evidence>
<dbReference type="InterPro" id="IPR036388">
    <property type="entry name" value="WH-like_DNA-bd_sf"/>
</dbReference>
<feature type="domain" description="HTH marR-type" evidence="4">
    <location>
        <begin position="6"/>
        <end position="138"/>
    </location>
</feature>
<comment type="caution">
    <text evidence="5">The sequence shown here is derived from an EMBL/GenBank/DDBJ whole genome shotgun (WGS) entry which is preliminary data.</text>
</comment>
<dbReference type="GO" id="GO:0003700">
    <property type="term" value="F:DNA-binding transcription factor activity"/>
    <property type="evidence" value="ECO:0007669"/>
    <property type="project" value="InterPro"/>
</dbReference>
<evidence type="ECO:0000256" key="1">
    <source>
        <dbReference type="ARBA" id="ARBA00023015"/>
    </source>
</evidence>
<organism evidence="5 6">
    <name type="scientific">Roseibium polysiphoniae</name>
    <dbReference type="NCBI Taxonomy" id="2571221"/>
    <lineage>
        <taxon>Bacteria</taxon>
        <taxon>Pseudomonadati</taxon>
        <taxon>Pseudomonadota</taxon>
        <taxon>Alphaproteobacteria</taxon>
        <taxon>Hyphomicrobiales</taxon>
        <taxon>Stappiaceae</taxon>
        <taxon>Roseibium</taxon>
    </lineage>
</organism>
<dbReference type="Gene3D" id="1.10.10.10">
    <property type="entry name" value="Winged helix-like DNA-binding domain superfamily/Winged helix DNA-binding domain"/>
    <property type="match status" value="1"/>
</dbReference>
<dbReference type="GO" id="GO:0003677">
    <property type="term" value="F:DNA binding"/>
    <property type="evidence" value="ECO:0007669"/>
    <property type="project" value="UniProtKB-KW"/>
</dbReference>
<reference evidence="5" key="1">
    <citation type="submission" date="2018-08" db="EMBL/GenBank/DDBJ databases">
        <authorList>
            <person name="Jin W."/>
            <person name="Wang H."/>
            <person name="Yang Y."/>
            <person name="Li M."/>
            <person name="Liu J."/>
        </authorList>
    </citation>
    <scope>NUCLEOTIDE SEQUENCE</scope>
    <source>
        <strain evidence="5">AESS21</strain>
    </source>
</reference>
<dbReference type="Proteomes" id="UP000705379">
    <property type="component" value="Unassembled WGS sequence"/>
</dbReference>
<name>A0A944CDG0_9HYPH</name>
<dbReference type="PROSITE" id="PS50995">
    <property type="entry name" value="HTH_MARR_2"/>
    <property type="match status" value="1"/>
</dbReference>
<dbReference type="PANTHER" id="PTHR42756:SF1">
    <property type="entry name" value="TRANSCRIPTIONAL REPRESSOR OF EMRAB OPERON"/>
    <property type="match status" value="1"/>
</dbReference>
<keyword evidence="1" id="KW-0805">Transcription regulation</keyword>
<evidence type="ECO:0000256" key="3">
    <source>
        <dbReference type="ARBA" id="ARBA00023163"/>
    </source>
</evidence>
<reference evidence="5" key="2">
    <citation type="journal article" date="2021" name="Microorganisms">
        <title>Bacterial Dimethylsulfoniopropionate Biosynthesis in the East China Sea.</title>
        <authorList>
            <person name="Liu J."/>
            <person name="Zhang Y."/>
            <person name="Liu J."/>
            <person name="Zhong H."/>
            <person name="Williams B.T."/>
            <person name="Zheng Y."/>
            <person name="Curson A.R.J."/>
            <person name="Sun C."/>
            <person name="Sun H."/>
            <person name="Song D."/>
            <person name="Wagner Mackenzie B."/>
            <person name="Bermejo Martinez A."/>
            <person name="Todd J.D."/>
            <person name="Zhang X.H."/>
        </authorList>
    </citation>
    <scope>NUCLEOTIDE SEQUENCE</scope>
    <source>
        <strain evidence="5">AESS21</strain>
    </source>
</reference>
<evidence type="ECO:0000256" key="2">
    <source>
        <dbReference type="ARBA" id="ARBA00023125"/>
    </source>
</evidence>
<dbReference type="InterPro" id="IPR000835">
    <property type="entry name" value="HTH_MarR-typ"/>
</dbReference>
<dbReference type="EMBL" id="QTKU01000003">
    <property type="protein sequence ID" value="MBS8261074.1"/>
    <property type="molecule type" value="Genomic_DNA"/>
</dbReference>
<dbReference type="PANTHER" id="PTHR42756">
    <property type="entry name" value="TRANSCRIPTIONAL REGULATOR, MARR"/>
    <property type="match status" value="1"/>
</dbReference>
<keyword evidence="3" id="KW-0804">Transcription</keyword>
<dbReference type="SUPFAM" id="SSF46785">
    <property type="entry name" value="Winged helix' DNA-binding domain"/>
    <property type="match status" value="1"/>
</dbReference>
<sequence length="143" mass="16175">MLFDKEDSAGYLINHLARLFARELQDRIQPLGIATGQFPILLELWNGDGLTQRELLGEIDVEQATLANTLTRMERDGLIKRTKHPQDARAQQIWLTDKAKAIKADAYRAARQTNQEALAMLSESEKVIFLGLIQKVIGTMRSK</sequence>
<dbReference type="SMART" id="SM00347">
    <property type="entry name" value="HTH_MARR"/>
    <property type="match status" value="1"/>
</dbReference>
<dbReference type="AlphaFoldDB" id="A0A944CDG0"/>
<evidence type="ECO:0000313" key="6">
    <source>
        <dbReference type="Proteomes" id="UP000705379"/>
    </source>
</evidence>
<protein>
    <submittedName>
        <fullName evidence="5">MarR family transcriptional regulator</fullName>
    </submittedName>
</protein>
<accession>A0A944CDG0</accession>
<dbReference type="Pfam" id="PF01047">
    <property type="entry name" value="MarR"/>
    <property type="match status" value="1"/>
</dbReference>